<dbReference type="InterPro" id="IPR009711">
    <property type="entry name" value="UPF0473"/>
</dbReference>
<proteinExistence type="predicted"/>
<evidence type="ECO:0000313" key="2">
    <source>
        <dbReference type="EMBL" id="USR99730.1"/>
    </source>
</evidence>
<dbReference type="GeneID" id="303559281"/>
<reference evidence="1 3" key="1">
    <citation type="submission" date="2017-09" db="EMBL/GenBank/DDBJ databases">
        <authorList>
            <person name="Thomas P."/>
            <person name="Seyboldt C."/>
        </authorList>
    </citation>
    <scope>NUCLEOTIDE SEQUENCE [LARGE SCALE GENOMIC DNA]</scope>
    <source>
        <strain evidence="1 3">DSM 7534</strain>
    </source>
</reference>
<dbReference type="Pfam" id="PF06949">
    <property type="entry name" value="DUF1292"/>
    <property type="match status" value="1"/>
</dbReference>
<dbReference type="EMBL" id="CP023671">
    <property type="protein sequence ID" value="AYE33158.1"/>
    <property type="molecule type" value="Genomic_DNA"/>
</dbReference>
<sequence length="91" mass="10533">MDKDLKQIELYDEDGNLVKLNIVAFFDMVNPDTEEKTEYVIVYDDEYTEDDIFALKVDKDEDGEDLLVPVDDEIELAAVQEAYDTIFSDVE</sequence>
<evidence type="ECO:0000313" key="1">
    <source>
        <dbReference type="EMBL" id="AYE33158.1"/>
    </source>
</evidence>
<evidence type="ECO:0000313" key="4">
    <source>
        <dbReference type="Proteomes" id="UP001055437"/>
    </source>
</evidence>
<dbReference type="RefSeq" id="WP_066674416.1">
    <property type="nucleotide sequence ID" value="NZ_CABMIZ010000005.1"/>
</dbReference>
<organism evidence="1 3">
    <name type="scientific">Clostridium septicum</name>
    <dbReference type="NCBI Taxonomy" id="1504"/>
    <lineage>
        <taxon>Bacteria</taxon>
        <taxon>Bacillati</taxon>
        <taxon>Bacillota</taxon>
        <taxon>Clostridia</taxon>
        <taxon>Eubacteriales</taxon>
        <taxon>Clostridiaceae</taxon>
        <taxon>Clostridium</taxon>
    </lineage>
</organism>
<dbReference type="OrthoDB" id="1955140at2"/>
<reference evidence="2" key="2">
    <citation type="submission" date="2022-06" db="EMBL/GenBank/DDBJ databases">
        <authorList>
            <person name="Holder M.E."/>
            <person name="Ajami N.J."/>
            <person name="Petrosino J.F."/>
        </authorList>
    </citation>
    <scope>NUCLEOTIDE SEQUENCE</scope>
    <source>
        <strain evidence="2">RMA 8861</strain>
    </source>
</reference>
<protein>
    <submittedName>
        <fullName evidence="1">DUF1292 domain-containing protein</fullName>
    </submittedName>
</protein>
<gene>
    <name evidence="1" type="ORF">CP523_01145</name>
    <name evidence="2" type="ORF">NH397_09450</name>
</gene>
<dbReference type="KEGG" id="csep:CP523_01145"/>
<dbReference type="EMBL" id="CP099799">
    <property type="protein sequence ID" value="USR99730.1"/>
    <property type="molecule type" value="Genomic_DNA"/>
</dbReference>
<dbReference type="AlphaFoldDB" id="A0A9N7JIR6"/>
<accession>A0A9N7JIR6</accession>
<keyword evidence="4" id="KW-1185">Reference proteome</keyword>
<dbReference type="Proteomes" id="UP000280586">
    <property type="component" value="Chromosome"/>
</dbReference>
<dbReference type="Proteomes" id="UP001055437">
    <property type="component" value="Chromosome"/>
</dbReference>
<evidence type="ECO:0000313" key="3">
    <source>
        <dbReference type="Proteomes" id="UP000280586"/>
    </source>
</evidence>
<name>A0A9N7JIR6_CLOSE</name>